<dbReference type="InterPro" id="IPR016024">
    <property type="entry name" value="ARM-type_fold"/>
</dbReference>
<dbReference type="EMBL" id="NVSR01000003">
    <property type="protein sequence ID" value="PCI30593.1"/>
    <property type="molecule type" value="Genomic_DNA"/>
</dbReference>
<comment type="caution">
    <text evidence="1">The sequence shown here is derived from an EMBL/GenBank/DDBJ whole genome shotgun (WGS) entry which is preliminary data.</text>
</comment>
<protein>
    <submittedName>
        <fullName evidence="1">DNA alkylation repair protein</fullName>
    </submittedName>
</protein>
<evidence type="ECO:0000313" key="1">
    <source>
        <dbReference type="EMBL" id="PCI30593.1"/>
    </source>
</evidence>
<name>A0A2A4TAN1_9DELT</name>
<dbReference type="AlphaFoldDB" id="A0A2A4TAN1"/>
<dbReference type="Pfam" id="PF08713">
    <property type="entry name" value="DNA_alkylation"/>
    <property type="match status" value="1"/>
</dbReference>
<sequence length="368" mass="43166">MSSLFKDIYSEAFYEKFSVVLSRTIPSFEARKFKELIFNDQFAAYELKERMTHTAKVLHHFLPDDFAQATEIIKQIIENLRIAGIQEESVEFMFFPEYISIYGMDDYENSITAFEWMTQFTSCEFAVRPYILKYTKKMLAQMLLWTQHEHNMVRRLASEGSRPRLPWAMALPNLKKNPNPILPILNNLKQDSCEIVRRSVANNLNDISKDNPQFVIDFGQKWKGSSQEIDALIKHACRTLLKQGNVEVLKLFGFDSENIELSDFQILTPKVSIGNKLEFSFSLLNQDQKSQMLRLEYGLYYKKKNGVLARKVFKISEREMEPNKKYEINRKQSFKVITTRKFYTGIHQLSIILNGQEKQLQEFELTHG</sequence>
<gene>
    <name evidence="1" type="ORF">COB67_01185</name>
</gene>
<dbReference type="Gene3D" id="1.25.40.290">
    <property type="entry name" value="ARM repeat domains"/>
    <property type="match status" value="1"/>
</dbReference>
<accession>A0A2A4TAN1</accession>
<dbReference type="SUPFAM" id="SSF48371">
    <property type="entry name" value="ARM repeat"/>
    <property type="match status" value="1"/>
</dbReference>
<dbReference type="Proteomes" id="UP000218113">
    <property type="component" value="Unassembled WGS sequence"/>
</dbReference>
<dbReference type="InterPro" id="IPR014825">
    <property type="entry name" value="DNA_alkylation"/>
</dbReference>
<organism evidence="1 2">
    <name type="scientific">SAR324 cluster bacterium</name>
    <dbReference type="NCBI Taxonomy" id="2024889"/>
    <lineage>
        <taxon>Bacteria</taxon>
        <taxon>Deltaproteobacteria</taxon>
        <taxon>SAR324 cluster</taxon>
    </lineage>
</organism>
<proteinExistence type="predicted"/>
<reference evidence="2" key="1">
    <citation type="submission" date="2017-08" db="EMBL/GenBank/DDBJ databases">
        <title>A dynamic microbial community with high functional redundancy inhabits the cold, oxic subseafloor aquifer.</title>
        <authorList>
            <person name="Tully B.J."/>
            <person name="Wheat C.G."/>
            <person name="Glazer B.T."/>
            <person name="Huber J.A."/>
        </authorList>
    </citation>
    <scope>NUCLEOTIDE SEQUENCE [LARGE SCALE GENOMIC DNA]</scope>
</reference>
<evidence type="ECO:0000313" key="2">
    <source>
        <dbReference type="Proteomes" id="UP000218113"/>
    </source>
</evidence>